<feature type="transmembrane region" description="Helical" evidence="1">
    <location>
        <begin position="221"/>
        <end position="242"/>
    </location>
</feature>
<feature type="transmembrane region" description="Helical" evidence="1">
    <location>
        <begin position="390"/>
        <end position="409"/>
    </location>
</feature>
<dbReference type="Pfam" id="PF03741">
    <property type="entry name" value="TerC"/>
    <property type="match status" value="1"/>
</dbReference>
<keyword evidence="1" id="KW-0472">Membrane</keyword>
<feature type="transmembrane region" description="Helical" evidence="1">
    <location>
        <begin position="314"/>
        <end position="334"/>
    </location>
</feature>
<feature type="transmembrane region" description="Helical" evidence="1">
    <location>
        <begin position="355"/>
        <end position="378"/>
    </location>
</feature>
<dbReference type="STRING" id="460384.SAMN05216313_14815"/>
<accession>A0A1I0K6Y2</accession>
<sequence length="495" mass="52210">MSVFLQIVLINLAVSCDNVGVIAMATRGLPDRQAAIMRRLGIGLAPVFTLAFIWAAGRLLDISWLHLRLLGGAAMFYVTWQMLKDGACCGTSVCAAGTTGSNAANSPSAAPAPAIPCSCAGRTRLAAVSILASDLTMAMENAIAVLSVLSEGGRVPDSQGFLTAAFSLLLCLPALFWGSGLVARMMEEVPAVSSLFAGYMAYTAVTMALQDESVVLFLSAIHFRHSLPAAVAAGILTAAAGCDMRREQEARAALCRTGAPRRPRSLPLLPYAAVLIYALSTVHVFFHLAKGPVIGGIGVSPELMFGFTPSGADAVRAVGAPPHLLSLFTCLLAVRSASSGAGRARPWSAFRLVCIHTAAMIMLYVLLCGAGFFLLFGPGILSPLDLLCRLVLQILLHWSYAAVFSALAVPVKNRAAATILGIFCLMTEDILVDVFCYSGHLRVLAGFLPEYYIHSLSFCPLSPILVVRCALAAGIPILLFSTVAKRRQRAVRAAV</sequence>
<dbReference type="Proteomes" id="UP000198508">
    <property type="component" value="Unassembled WGS sequence"/>
</dbReference>
<evidence type="ECO:0000313" key="3">
    <source>
        <dbReference type="Proteomes" id="UP000198508"/>
    </source>
</evidence>
<keyword evidence="3" id="KW-1185">Reference proteome</keyword>
<feature type="transmembrane region" description="Helical" evidence="1">
    <location>
        <begin position="268"/>
        <end position="286"/>
    </location>
</feature>
<keyword evidence="1" id="KW-1133">Transmembrane helix</keyword>
<evidence type="ECO:0000313" key="2">
    <source>
        <dbReference type="EMBL" id="SEU18836.1"/>
    </source>
</evidence>
<name>A0A1I0K6Y2_9FIRM</name>
<proteinExistence type="predicted"/>
<gene>
    <name evidence="2" type="ORF">SAMN05216313_14815</name>
</gene>
<feature type="transmembrane region" description="Helical" evidence="1">
    <location>
        <begin position="39"/>
        <end position="60"/>
    </location>
</feature>
<reference evidence="3" key="1">
    <citation type="submission" date="2016-10" db="EMBL/GenBank/DDBJ databases">
        <authorList>
            <person name="Varghese N."/>
            <person name="Submissions S."/>
        </authorList>
    </citation>
    <scope>NUCLEOTIDE SEQUENCE [LARGE SCALE GENOMIC DNA]</scope>
    <source>
        <strain evidence="3">NLAE-zl-G277</strain>
    </source>
</reference>
<feature type="transmembrane region" description="Helical" evidence="1">
    <location>
        <begin position="189"/>
        <end position="209"/>
    </location>
</feature>
<dbReference type="GO" id="GO:0016020">
    <property type="term" value="C:membrane"/>
    <property type="evidence" value="ECO:0007669"/>
    <property type="project" value="InterPro"/>
</dbReference>
<feature type="transmembrane region" description="Helical" evidence="1">
    <location>
        <begin position="460"/>
        <end position="480"/>
    </location>
</feature>
<evidence type="ECO:0000256" key="1">
    <source>
        <dbReference type="SAM" id="Phobius"/>
    </source>
</evidence>
<feature type="transmembrane region" description="Helical" evidence="1">
    <location>
        <begin position="416"/>
        <end position="440"/>
    </location>
</feature>
<dbReference type="InterPro" id="IPR005496">
    <property type="entry name" value="Integral_membrane_TerC"/>
</dbReference>
<dbReference type="AlphaFoldDB" id="A0A1I0K6Y2"/>
<organism evidence="2 3">
    <name type="scientific">Enterocloster lavalensis</name>
    <dbReference type="NCBI Taxonomy" id="460384"/>
    <lineage>
        <taxon>Bacteria</taxon>
        <taxon>Bacillati</taxon>
        <taxon>Bacillota</taxon>
        <taxon>Clostridia</taxon>
        <taxon>Lachnospirales</taxon>
        <taxon>Lachnospiraceae</taxon>
        <taxon>Enterocloster</taxon>
    </lineage>
</organism>
<protein>
    <submittedName>
        <fullName evidence="2">Membrane protein TerC, possibly involved in tellurium resistance</fullName>
    </submittedName>
</protein>
<feature type="transmembrane region" description="Helical" evidence="1">
    <location>
        <begin position="161"/>
        <end position="182"/>
    </location>
</feature>
<keyword evidence="1" id="KW-0812">Transmembrane</keyword>
<dbReference type="EMBL" id="FOIM01000048">
    <property type="protein sequence ID" value="SEU18836.1"/>
    <property type="molecule type" value="Genomic_DNA"/>
</dbReference>